<evidence type="ECO:0000256" key="1">
    <source>
        <dbReference type="RuleBase" id="RU003513"/>
    </source>
</evidence>
<keyword evidence="1" id="KW-0413">Isomerase</keyword>
<dbReference type="PANTHER" id="PTHR43174:SF1">
    <property type="entry name" value="UDP-N-ACETYLGLUCOSAMINE 2-EPIMERASE"/>
    <property type="match status" value="1"/>
</dbReference>
<dbReference type="EMBL" id="BAAAQQ010000002">
    <property type="protein sequence ID" value="GAA2115286.1"/>
    <property type="molecule type" value="Genomic_DNA"/>
</dbReference>
<dbReference type="SUPFAM" id="SSF53756">
    <property type="entry name" value="UDP-Glycosyltransferase/glycogen phosphorylase"/>
    <property type="match status" value="1"/>
</dbReference>
<dbReference type="InterPro" id="IPR029767">
    <property type="entry name" value="WecB-like"/>
</dbReference>
<sequence length="375" mass="42090">MAIIIVAGTTAELIKLAPLMRALREEGEGYRLWNTSQHVDGFRATLEALDLPQPDEHFIEPSKQTPLVSSAQVPGWMLAILWHALRHSRRLRRQLRSGPGQPLVVVHGDTFTTVLGALIGRLLRTRVAHVEAGMRSGNLWHPLPEELNRRLVARLAHLHFAPSEREVAHLRSERLVRGEVVDTGANTVVDALRLVMETGAPPERLPEVFGLVTLHRFEMLRNAAVFTKTLEVLEEASRTVPLVMPAGNTERRRIEELGLTRLFGERFQLIDKQPYVAFAALLGRASFVVTDSGGLQQECAVIGKPCAVQRETTEAQQGLGENVVLTGLDMQVLRDFLAHWEDYRRPSRLDQQHPTRVILDRLRREGHLANAFDPS</sequence>
<dbReference type="Gene3D" id="3.40.50.2000">
    <property type="entry name" value="Glycogen Phosphorylase B"/>
    <property type="match status" value="2"/>
</dbReference>
<proteinExistence type="inferred from homology"/>
<dbReference type="Pfam" id="PF02350">
    <property type="entry name" value="Epimerase_2"/>
    <property type="match status" value="1"/>
</dbReference>
<gene>
    <name evidence="3" type="ORF">GCM10009843_04500</name>
</gene>
<reference evidence="3 4" key="1">
    <citation type="journal article" date="2019" name="Int. J. Syst. Evol. Microbiol.">
        <title>The Global Catalogue of Microorganisms (GCM) 10K type strain sequencing project: providing services to taxonomists for standard genome sequencing and annotation.</title>
        <authorList>
            <consortium name="The Broad Institute Genomics Platform"/>
            <consortium name="The Broad Institute Genome Sequencing Center for Infectious Disease"/>
            <person name="Wu L."/>
            <person name="Ma J."/>
        </authorList>
    </citation>
    <scope>NUCLEOTIDE SEQUENCE [LARGE SCALE GENOMIC DNA]</scope>
    <source>
        <strain evidence="3 4">JCM 16021</strain>
    </source>
</reference>
<evidence type="ECO:0000259" key="2">
    <source>
        <dbReference type="Pfam" id="PF02350"/>
    </source>
</evidence>
<organism evidence="3 4">
    <name type="scientific">Nocardioides bigeumensis</name>
    <dbReference type="NCBI Taxonomy" id="433657"/>
    <lineage>
        <taxon>Bacteria</taxon>
        <taxon>Bacillati</taxon>
        <taxon>Actinomycetota</taxon>
        <taxon>Actinomycetes</taxon>
        <taxon>Propionibacteriales</taxon>
        <taxon>Nocardioidaceae</taxon>
        <taxon>Nocardioides</taxon>
    </lineage>
</organism>
<accession>A0ABN2XN88</accession>
<feature type="domain" description="UDP-N-acetylglucosamine 2-epimerase" evidence="2">
    <location>
        <begin position="103"/>
        <end position="323"/>
    </location>
</feature>
<protein>
    <submittedName>
        <fullName evidence="3">UDP-N-acetyl glucosamine 2-epimerase</fullName>
    </submittedName>
</protein>
<keyword evidence="4" id="KW-1185">Reference proteome</keyword>
<evidence type="ECO:0000313" key="4">
    <source>
        <dbReference type="Proteomes" id="UP001500575"/>
    </source>
</evidence>
<comment type="similarity">
    <text evidence="1">Belongs to the UDP-N-acetylglucosamine 2-epimerase family.</text>
</comment>
<dbReference type="Proteomes" id="UP001500575">
    <property type="component" value="Unassembled WGS sequence"/>
</dbReference>
<evidence type="ECO:0000313" key="3">
    <source>
        <dbReference type="EMBL" id="GAA2115286.1"/>
    </source>
</evidence>
<dbReference type="PANTHER" id="PTHR43174">
    <property type="entry name" value="UDP-N-ACETYLGLUCOSAMINE 2-EPIMERASE"/>
    <property type="match status" value="1"/>
</dbReference>
<dbReference type="InterPro" id="IPR003331">
    <property type="entry name" value="UDP_GlcNAc_Epimerase_2_dom"/>
</dbReference>
<comment type="caution">
    <text evidence="3">The sequence shown here is derived from an EMBL/GenBank/DDBJ whole genome shotgun (WGS) entry which is preliminary data.</text>
</comment>
<dbReference type="RefSeq" id="WP_344301978.1">
    <property type="nucleotide sequence ID" value="NZ_BAAAQQ010000002.1"/>
</dbReference>
<name>A0ABN2XN88_9ACTN</name>